<dbReference type="InterPro" id="IPR019752">
    <property type="entry name" value="Pyrv/ketoisovalerate_OxRed_cat"/>
</dbReference>
<comment type="caution">
    <text evidence="3">The sequence shown here is derived from an EMBL/GenBank/DDBJ whole genome shotgun (WGS) entry which is preliminary data.</text>
</comment>
<dbReference type="Pfam" id="PF01558">
    <property type="entry name" value="POR"/>
    <property type="match status" value="1"/>
</dbReference>
<dbReference type="InterPro" id="IPR052554">
    <property type="entry name" value="2-oxoglutarate_synth_KorC"/>
</dbReference>
<reference evidence="3" key="1">
    <citation type="journal article" date="2014" name="Front. Microbiol.">
        <title>High frequency of phylogenetically diverse reductive dehalogenase-homologous genes in deep subseafloor sedimentary metagenomes.</title>
        <authorList>
            <person name="Kawai M."/>
            <person name="Futagami T."/>
            <person name="Toyoda A."/>
            <person name="Takaki Y."/>
            <person name="Nishi S."/>
            <person name="Hori S."/>
            <person name="Arai W."/>
            <person name="Tsubouchi T."/>
            <person name="Morono Y."/>
            <person name="Uchiyama I."/>
            <person name="Ito T."/>
            <person name="Fujiyama A."/>
            <person name="Inagaki F."/>
            <person name="Takami H."/>
        </authorList>
    </citation>
    <scope>NUCLEOTIDE SEQUENCE</scope>
    <source>
        <strain evidence="3">Expedition CK06-06</strain>
    </source>
</reference>
<dbReference type="EMBL" id="BARV01006808">
    <property type="protein sequence ID" value="GAI17080.1"/>
    <property type="molecule type" value="Genomic_DNA"/>
</dbReference>
<dbReference type="InterPro" id="IPR002869">
    <property type="entry name" value="Pyrv_flavodox_OxRed_cen"/>
</dbReference>
<accession>X1BVA9</accession>
<dbReference type="Gene3D" id="3.40.920.10">
    <property type="entry name" value="Pyruvate-ferredoxin oxidoreductase, PFOR, domain III"/>
    <property type="match status" value="1"/>
</dbReference>
<evidence type="ECO:0000256" key="1">
    <source>
        <dbReference type="ARBA" id="ARBA00023002"/>
    </source>
</evidence>
<dbReference type="SUPFAM" id="SSF53323">
    <property type="entry name" value="Pyruvate-ferredoxin oxidoreductase, PFOR, domain III"/>
    <property type="match status" value="1"/>
</dbReference>
<dbReference type="GO" id="GO:0016903">
    <property type="term" value="F:oxidoreductase activity, acting on the aldehyde or oxo group of donors"/>
    <property type="evidence" value="ECO:0007669"/>
    <property type="project" value="InterPro"/>
</dbReference>
<dbReference type="AlphaFoldDB" id="X1BVA9"/>
<keyword evidence="1" id="KW-0560">Oxidoreductase</keyword>
<sequence>MIERLEICLSGAGGQGLILAGIILAEAAGIYDGKEAVQSQSYGPEARGGASRSEVVISNNTIDYPKVIKSDILLALTQTACDKYVKNLNKDGILVADSTLVTEVPNISNKTYLFPITETAQKKFGTKLVTNIISLGIIVGLTEVVSQEAIQKAVCSKVPVKAKEVNEKALLLGFDIAKDLKAKIQESK</sequence>
<evidence type="ECO:0000313" key="3">
    <source>
        <dbReference type="EMBL" id="GAG99714.1"/>
    </source>
</evidence>
<proteinExistence type="predicted"/>
<evidence type="ECO:0000259" key="2">
    <source>
        <dbReference type="Pfam" id="PF01558"/>
    </source>
</evidence>
<protein>
    <recommendedName>
        <fullName evidence="2">Pyruvate/ketoisovalerate oxidoreductase catalytic domain-containing protein</fullName>
    </recommendedName>
</protein>
<dbReference type="PANTHER" id="PTHR42730">
    <property type="entry name" value="2-OXOGLUTARATE SYNTHASE SUBUNIT KORC"/>
    <property type="match status" value="1"/>
</dbReference>
<evidence type="ECO:0000313" key="4">
    <source>
        <dbReference type="EMBL" id="GAI17080.1"/>
    </source>
</evidence>
<organism evidence="3">
    <name type="scientific">marine sediment metagenome</name>
    <dbReference type="NCBI Taxonomy" id="412755"/>
    <lineage>
        <taxon>unclassified sequences</taxon>
        <taxon>metagenomes</taxon>
        <taxon>ecological metagenomes</taxon>
    </lineage>
</organism>
<gene>
    <name evidence="3" type="ORF">S01H4_49473</name>
    <name evidence="4" type="ORF">S06H3_13935</name>
</gene>
<dbReference type="EMBL" id="BART01027984">
    <property type="protein sequence ID" value="GAG99714.1"/>
    <property type="molecule type" value="Genomic_DNA"/>
</dbReference>
<feature type="domain" description="Pyruvate/ketoisovalerate oxidoreductase catalytic" evidence="2">
    <location>
        <begin position="13"/>
        <end position="174"/>
    </location>
</feature>
<name>X1BVA9_9ZZZZ</name>
<dbReference type="PANTHER" id="PTHR42730:SF1">
    <property type="entry name" value="2-OXOGLUTARATE SYNTHASE SUBUNIT KORC"/>
    <property type="match status" value="1"/>
</dbReference>